<accession>A0A0E9R0Z8</accession>
<evidence type="ECO:0000313" key="1">
    <source>
        <dbReference type="EMBL" id="JAH22769.1"/>
    </source>
</evidence>
<dbReference type="EMBL" id="GBXM01085808">
    <property type="protein sequence ID" value="JAH22769.1"/>
    <property type="molecule type" value="Transcribed_RNA"/>
</dbReference>
<reference evidence="1" key="1">
    <citation type="submission" date="2014-11" db="EMBL/GenBank/DDBJ databases">
        <authorList>
            <person name="Amaro Gonzalez C."/>
        </authorList>
    </citation>
    <scope>NUCLEOTIDE SEQUENCE</scope>
</reference>
<reference evidence="1" key="2">
    <citation type="journal article" date="2015" name="Fish Shellfish Immunol.">
        <title>Early steps in the European eel (Anguilla anguilla)-Vibrio vulnificus interaction in the gills: Role of the RtxA13 toxin.</title>
        <authorList>
            <person name="Callol A."/>
            <person name="Pajuelo D."/>
            <person name="Ebbesson L."/>
            <person name="Teles M."/>
            <person name="MacKenzie S."/>
            <person name="Amaro C."/>
        </authorList>
    </citation>
    <scope>NUCLEOTIDE SEQUENCE</scope>
</reference>
<protein>
    <submittedName>
        <fullName evidence="1">Uncharacterized protein</fullName>
    </submittedName>
</protein>
<proteinExistence type="predicted"/>
<sequence>MLVSQNTALEFREVVRGK</sequence>
<dbReference type="AlphaFoldDB" id="A0A0E9R0Z8"/>
<organism evidence="1">
    <name type="scientific">Anguilla anguilla</name>
    <name type="common">European freshwater eel</name>
    <name type="synonym">Muraena anguilla</name>
    <dbReference type="NCBI Taxonomy" id="7936"/>
    <lineage>
        <taxon>Eukaryota</taxon>
        <taxon>Metazoa</taxon>
        <taxon>Chordata</taxon>
        <taxon>Craniata</taxon>
        <taxon>Vertebrata</taxon>
        <taxon>Euteleostomi</taxon>
        <taxon>Actinopterygii</taxon>
        <taxon>Neopterygii</taxon>
        <taxon>Teleostei</taxon>
        <taxon>Anguilliformes</taxon>
        <taxon>Anguillidae</taxon>
        <taxon>Anguilla</taxon>
    </lineage>
</organism>
<name>A0A0E9R0Z8_ANGAN</name>